<keyword evidence="7" id="KW-0406">Ion transport</keyword>
<feature type="signal peptide" evidence="11">
    <location>
        <begin position="1"/>
        <end position="20"/>
    </location>
</feature>
<keyword evidence="5" id="KW-0812">Transmembrane</keyword>
<dbReference type="GO" id="GO:0009279">
    <property type="term" value="C:cell outer membrane"/>
    <property type="evidence" value="ECO:0007669"/>
    <property type="project" value="UniProtKB-SubCell"/>
</dbReference>
<dbReference type="InterPro" id="IPR023614">
    <property type="entry name" value="Porin_dom_sf"/>
</dbReference>
<dbReference type="RefSeq" id="WP_095420844.1">
    <property type="nucleotide sequence ID" value="NZ_CP022990.1"/>
</dbReference>
<name>A0A248VQY0_9BURK</name>
<evidence type="ECO:0000256" key="2">
    <source>
        <dbReference type="ARBA" id="ARBA00011233"/>
    </source>
</evidence>
<sequence length="379" mass="39936">MKKQFLGMTALMAATLSCYAQSSVTLYGTADDGLTFTNNQGGHQNYQASNGALGSSKWGFLVNENLGGGYSAIARLENGFDINTGKFNNGGRLFGRQSYVGLGSPFGTLLMGRQYDLVLDSLLPLSASGRFGGILAAHAADVDNVWGDYSLSNSIKYLSPTYAGFKLSALFSLGGVAGDFSNGKKESVSLAYTNNALSASAVFSRINDPATSIYDATASPVAGTTFANPITNPTFSGYTSAHTLQVAGAGVNYRIGAALLGFTYTNTRFEDVVRTSSTPFSGTATFNNFEALATYNLTPALLLGASYDYTKAESAKYGQLNLGTQYALSKRTLLYATTSWEHATGTDSTGKQAVAALSFLTPSSTENQVAVRVGVRHNF</sequence>
<evidence type="ECO:0000256" key="6">
    <source>
        <dbReference type="ARBA" id="ARBA00022729"/>
    </source>
</evidence>
<evidence type="ECO:0000313" key="14">
    <source>
        <dbReference type="Proteomes" id="UP000215158"/>
    </source>
</evidence>
<keyword evidence="10" id="KW-0998">Cell outer membrane</keyword>
<dbReference type="KEGG" id="parb:CJU94_22160"/>
<keyword evidence="14" id="KW-1185">Reference proteome</keyword>
<dbReference type="SUPFAM" id="SSF56935">
    <property type="entry name" value="Porins"/>
    <property type="match status" value="1"/>
</dbReference>
<dbReference type="Proteomes" id="UP000215158">
    <property type="component" value="Chromosome 2"/>
</dbReference>
<dbReference type="PROSITE" id="PS51257">
    <property type="entry name" value="PROKAR_LIPOPROTEIN"/>
    <property type="match status" value="1"/>
</dbReference>
<keyword evidence="6 11" id="KW-0732">Signal</keyword>
<dbReference type="InterPro" id="IPR033900">
    <property type="entry name" value="Gram_neg_porin_domain"/>
</dbReference>
<dbReference type="PANTHER" id="PTHR34501">
    <property type="entry name" value="PROTEIN YDDL-RELATED"/>
    <property type="match status" value="1"/>
</dbReference>
<feature type="chain" id="PRO_5012625585" evidence="11">
    <location>
        <begin position="21"/>
        <end position="379"/>
    </location>
</feature>
<dbReference type="InterPro" id="IPR050298">
    <property type="entry name" value="Gram-neg_bact_OMP"/>
</dbReference>
<dbReference type="GO" id="GO:0006811">
    <property type="term" value="P:monoatomic ion transport"/>
    <property type="evidence" value="ECO:0007669"/>
    <property type="project" value="UniProtKB-KW"/>
</dbReference>
<dbReference type="GO" id="GO:0046930">
    <property type="term" value="C:pore complex"/>
    <property type="evidence" value="ECO:0007669"/>
    <property type="project" value="UniProtKB-KW"/>
</dbReference>
<comment type="subcellular location">
    <subcellularLocation>
        <location evidence="1">Cell outer membrane</location>
        <topology evidence="1">Multi-pass membrane protein</topology>
    </subcellularLocation>
</comment>
<dbReference type="GO" id="GO:0015288">
    <property type="term" value="F:porin activity"/>
    <property type="evidence" value="ECO:0007669"/>
    <property type="project" value="UniProtKB-KW"/>
</dbReference>
<keyword evidence="8" id="KW-0626">Porin</keyword>
<organism evidence="13 14">
    <name type="scientific">Paraburkholderia aromaticivorans</name>
    <dbReference type="NCBI Taxonomy" id="2026199"/>
    <lineage>
        <taxon>Bacteria</taxon>
        <taxon>Pseudomonadati</taxon>
        <taxon>Pseudomonadota</taxon>
        <taxon>Betaproteobacteria</taxon>
        <taxon>Burkholderiales</taxon>
        <taxon>Burkholderiaceae</taxon>
        <taxon>Paraburkholderia</taxon>
    </lineage>
</organism>
<keyword evidence="9" id="KW-0472">Membrane</keyword>
<evidence type="ECO:0000313" key="13">
    <source>
        <dbReference type="EMBL" id="ASW00932.1"/>
    </source>
</evidence>
<gene>
    <name evidence="13" type="ORF">CJU94_22160</name>
</gene>
<evidence type="ECO:0000256" key="11">
    <source>
        <dbReference type="SAM" id="SignalP"/>
    </source>
</evidence>
<comment type="subunit">
    <text evidence="2">Homotrimer.</text>
</comment>
<keyword evidence="3" id="KW-0813">Transport</keyword>
<evidence type="ECO:0000256" key="4">
    <source>
        <dbReference type="ARBA" id="ARBA00022452"/>
    </source>
</evidence>
<evidence type="ECO:0000256" key="5">
    <source>
        <dbReference type="ARBA" id="ARBA00022692"/>
    </source>
</evidence>
<dbReference type="Pfam" id="PF13609">
    <property type="entry name" value="Porin_4"/>
    <property type="match status" value="1"/>
</dbReference>
<evidence type="ECO:0000256" key="7">
    <source>
        <dbReference type="ARBA" id="ARBA00023065"/>
    </source>
</evidence>
<evidence type="ECO:0000256" key="3">
    <source>
        <dbReference type="ARBA" id="ARBA00022448"/>
    </source>
</evidence>
<proteinExistence type="predicted"/>
<dbReference type="AlphaFoldDB" id="A0A248VQY0"/>
<dbReference type="CDD" id="cd00342">
    <property type="entry name" value="gram_neg_porins"/>
    <property type="match status" value="1"/>
</dbReference>
<evidence type="ECO:0000256" key="10">
    <source>
        <dbReference type="ARBA" id="ARBA00023237"/>
    </source>
</evidence>
<feature type="domain" description="Porin" evidence="12">
    <location>
        <begin position="8"/>
        <end position="338"/>
    </location>
</feature>
<reference evidence="13 14" key="1">
    <citation type="submission" date="2017-08" db="EMBL/GenBank/DDBJ databases">
        <title>Identification and genetic characteristics of simultaneous BTEX- and naphthalene-degrading Paraburkholderia sp. BN5 isolated from petroleum-contaminated soil.</title>
        <authorList>
            <person name="Lee Y."/>
            <person name="Jeon C.O."/>
        </authorList>
    </citation>
    <scope>NUCLEOTIDE SEQUENCE [LARGE SCALE GENOMIC DNA]</scope>
    <source>
        <strain evidence="13 14">BN5</strain>
    </source>
</reference>
<evidence type="ECO:0000256" key="1">
    <source>
        <dbReference type="ARBA" id="ARBA00004571"/>
    </source>
</evidence>
<dbReference type="EMBL" id="CP022990">
    <property type="protein sequence ID" value="ASW00932.1"/>
    <property type="molecule type" value="Genomic_DNA"/>
</dbReference>
<dbReference type="InterPro" id="IPR002299">
    <property type="entry name" value="Porin_Neis"/>
</dbReference>
<dbReference type="OrthoDB" id="8982743at2"/>
<evidence type="ECO:0000259" key="12">
    <source>
        <dbReference type="Pfam" id="PF13609"/>
    </source>
</evidence>
<dbReference type="Gene3D" id="2.40.160.10">
    <property type="entry name" value="Porin"/>
    <property type="match status" value="1"/>
</dbReference>
<accession>A0A248VQY0</accession>
<protein>
    <submittedName>
        <fullName evidence="13">Porin</fullName>
    </submittedName>
</protein>
<dbReference type="PANTHER" id="PTHR34501:SF9">
    <property type="entry name" value="MAJOR OUTER MEMBRANE PROTEIN P.IA"/>
    <property type="match status" value="1"/>
</dbReference>
<keyword evidence="4" id="KW-1134">Transmembrane beta strand</keyword>
<evidence type="ECO:0000256" key="9">
    <source>
        <dbReference type="ARBA" id="ARBA00023136"/>
    </source>
</evidence>
<evidence type="ECO:0000256" key="8">
    <source>
        <dbReference type="ARBA" id="ARBA00023114"/>
    </source>
</evidence>
<dbReference type="PRINTS" id="PR00184">
    <property type="entry name" value="NEISSPPORIN"/>
</dbReference>